<dbReference type="Gene3D" id="2.170.270.10">
    <property type="entry name" value="SET domain"/>
    <property type="match status" value="1"/>
</dbReference>
<dbReference type="Proteomes" id="UP000243797">
    <property type="component" value="Unassembled WGS sequence"/>
</dbReference>
<name>A0A2K1QND6_9PEZI</name>
<dbReference type="OrthoDB" id="265717at2759"/>
<accession>A0A2K1QND6</accession>
<dbReference type="InParanoid" id="A0A2K1QND6"/>
<dbReference type="EMBL" id="NKHZ01000057">
    <property type="protein sequence ID" value="PNS16370.1"/>
    <property type="molecule type" value="Genomic_DNA"/>
</dbReference>
<reference evidence="3 4" key="1">
    <citation type="submission" date="2017-06" db="EMBL/GenBank/DDBJ databases">
        <title>Draft genome sequence of a variant of Elsinoe murrayae.</title>
        <authorList>
            <person name="Cheng Q."/>
        </authorList>
    </citation>
    <scope>NUCLEOTIDE SEQUENCE [LARGE SCALE GENOMIC DNA]</scope>
    <source>
        <strain evidence="3 4">CQ-2017a</strain>
    </source>
</reference>
<sequence>MAESNPPGPSRNALKKRRQRDNQKAREEEAAARVSEIEARMAEMELRELVSEAGSDSGSKPAPIMRDCMLPLYFSNPLYSFRMDDRGWPSVHAVKDLPKGARILEEEPMFIHHHQAPFPVTDLRTSLLQQLLSEQIEGFVDLGMHDSVLRIYNHVRSALAHVRAEDLQSPEVEDCLCYKNVADILQVLIDDLDVEGLSQAEATKSEIFELQMHSLAVWQSNRRFFDGVITFGSFVGDHVSKLRHSCRPNAEYVYNEETGNITVHAINNIDAGEEITISYLHHFVLLQHKLVSGTISCYTMKAGMYAIDSRPQASYRTLQTAYKYIVLTHGRDHPYTRKILYLLKRLFSLRSDVDSYKLLFFSFGAPKTVSPAAGALAEMIPLHRDDKRKSEAEAALTTADKEAKDLNVNVKLMLDSWVWAQAIVSPNRDWLERFCGQWIHKHVERD</sequence>
<comment type="caution">
    <text evidence="3">The sequence shown here is derived from an EMBL/GenBank/DDBJ whole genome shotgun (WGS) entry which is preliminary data.</text>
</comment>
<proteinExistence type="predicted"/>
<dbReference type="SUPFAM" id="SSF82199">
    <property type="entry name" value="SET domain"/>
    <property type="match status" value="1"/>
</dbReference>
<dbReference type="AlphaFoldDB" id="A0A2K1QND6"/>
<dbReference type="PROSITE" id="PS50280">
    <property type="entry name" value="SET"/>
    <property type="match status" value="1"/>
</dbReference>
<feature type="region of interest" description="Disordered" evidence="1">
    <location>
        <begin position="1"/>
        <end position="34"/>
    </location>
</feature>
<feature type="compositionally biased region" description="Basic and acidic residues" evidence="1">
    <location>
        <begin position="20"/>
        <end position="34"/>
    </location>
</feature>
<dbReference type="Pfam" id="PF00856">
    <property type="entry name" value="SET"/>
    <property type="match status" value="1"/>
</dbReference>
<evidence type="ECO:0000259" key="2">
    <source>
        <dbReference type="PROSITE" id="PS50280"/>
    </source>
</evidence>
<dbReference type="InterPro" id="IPR001214">
    <property type="entry name" value="SET_dom"/>
</dbReference>
<dbReference type="InterPro" id="IPR046341">
    <property type="entry name" value="SET_dom_sf"/>
</dbReference>
<evidence type="ECO:0000313" key="3">
    <source>
        <dbReference type="EMBL" id="PNS16370.1"/>
    </source>
</evidence>
<gene>
    <name evidence="3" type="ORF">CAC42_104</name>
</gene>
<dbReference type="InterPro" id="IPR053185">
    <property type="entry name" value="SET_domain_protein"/>
</dbReference>
<evidence type="ECO:0000256" key="1">
    <source>
        <dbReference type="SAM" id="MobiDB-lite"/>
    </source>
</evidence>
<keyword evidence="4" id="KW-1185">Reference proteome</keyword>
<evidence type="ECO:0000313" key="4">
    <source>
        <dbReference type="Proteomes" id="UP000243797"/>
    </source>
</evidence>
<feature type="domain" description="SET" evidence="2">
    <location>
        <begin position="76"/>
        <end position="280"/>
    </location>
</feature>
<dbReference type="PANTHER" id="PTHR47332">
    <property type="entry name" value="SET DOMAIN-CONTAINING PROTEIN 5"/>
    <property type="match status" value="1"/>
</dbReference>
<organism evidence="3 4">
    <name type="scientific">Sphaceloma murrayae</name>
    <dbReference type="NCBI Taxonomy" id="2082308"/>
    <lineage>
        <taxon>Eukaryota</taxon>
        <taxon>Fungi</taxon>
        <taxon>Dikarya</taxon>
        <taxon>Ascomycota</taxon>
        <taxon>Pezizomycotina</taxon>
        <taxon>Dothideomycetes</taxon>
        <taxon>Dothideomycetidae</taxon>
        <taxon>Myriangiales</taxon>
        <taxon>Elsinoaceae</taxon>
        <taxon>Sphaceloma</taxon>
    </lineage>
</organism>
<dbReference type="CDD" id="cd20071">
    <property type="entry name" value="SET_SMYD"/>
    <property type="match status" value="1"/>
</dbReference>
<protein>
    <recommendedName>
        <fullName evidence="2">SET domain-containing protein</fullName>
    </recommendedName>
</protein>
<dbReference type="PANTHER" id="PTHR47332:SF4">
    <property type="entry name" value="SET DOMAIN-CONTAINING PROTEIN 5"/>
    <property type="match status" value="1"/>
</dbReference>